<dbReference type="KEGG" id="crd:CRES_1473"/>
<dbReference type="CDD" id="cd08501">
    <property type="entry name" value="PBP2_Lpqw"/>
    <property type="match status" value="1"/>
</dbReference>
<protein>
    <submittedName>
        <fullName evidence="4">Secreted protein</fullName>
    </submittedName>
</protein>
<dbReference type="Gene3D" id="3.40.190.10">
    <property type="entry name" value="Periplasmic binding protein-like II"/>
    <property type="match status" value="1"/>
</dbReference>
<feature type="region of interest" description="Disordered" evidence="1">
    <location>
        <begin position="24"/>
        <end position="52"/>
    </location>
</feature>
<proteinExistence type="predicted"/>
<dbReference type="Gene3D" id="3.90.76.10">
    <property type="entry name" value="Dipeptide-binding Protein, Domain 1"/>
    <property type="match status" value="1"/>
</dbReference>
<dbReference type="GO" id="GO:0042597">
    <property type="term" value="C:periplasmic space"/>
    <property type="evidence" value="ECO:0007669"/>
    <property type="project" value="UniProtKB-ARBA"/>
</dbReference>
<dbReference type="RefSeq" id="WP_013888837.1">
    <property type="nucleotide sequence ID" value="NC_015673.1"/>
</dbReference>
<dbReference type="Gene3D" id="3.10.105.10">
    <property type="entry name" value="Dipeptide-binding Protein, Domain 3"/>
    <property type="match status" value="1"/>
</dbReference>
<dbReference type="GO" id="GO:0015833">
    <property type="term" value="P:peptide transport"/>
    <property type="evidence" value="ECO:0007669"/>
    <property type="project" value="TreeGrafter"/>
</dbReference>
<feature type="compositionally biased region" description="Polar residues" evidence="1">
    <location>
        <begin position="459"/>
        <end position="483"/>
    </location>
</feature>
<dbReference type="STRING" id="662755.CRES_1473"/>
<dbReference type="EMBL" id="CP002857">
    <property type="protein sequence ID" value="AEI09827.1"/>
    <property type="molecule type" value="Genomic_DNA"/>
</dbReference>
<dbReference type="InterPro" id="IPR000914">
    <property type="entry name" value="SBP_5_dom"/>
</dbReference>
<evidence type="ECO:0000313" key="4">
    <source>
        <dbReference type="EMBL" id="AEI09827.1"/>
    </source>
</evidence>
<dbReference type="PIRSF" id="PIRSF002741">
    <property type="entry name" value="MppA"/>
    <property type="match status" value="1"/>
</dbReference>
<dbReference type="OrthoDB" id="9803988at2"/>
<accession>F8DZK8</accession>
<dbReference type="HOGENOM" id="CLU_027950_0_0_11"/>
<dbReference type="GO" id="GO:1904680">
    <property type="term" value="F:peptide transmembrane transporter activity"/>
    <property type="evidence" value="ECO:0007669"/>
    <property type="project" value="TreeGrafter"/>
</dbReference>
<keyword evidence="2" id="KW-0732">Signal</keyword>
<reference evidence="4 5" key="1">
    <citation type="journal article" date="2012" name="BMC Genomics">
        <title>Complete genome sequence, lifestyle, and multi-drug resistance of the human pathogen Corynebacterium resistens DSM 45100 isolated from blood samples of a leukemia patient.</title>
        <authorList>
            <person name="Schroder J."/>
            <person name="Maus I."/>
            <person name="Meyer K."/>
            <person name="Wordemann S."/>
            <person name="Blom J."/>
            <person name="Jaenicke S."/>
            <person name="Schneider J."/>
            <person name="Trost E."/>
            <person name="Tauch A."/>
        </authorList>
    </citation>
    <scope>NUCLEOTIDE SEQUENCE [LARGE SCALE GENOMIC DNA]</scope>
    <source>
        <strain evidence="5">DSM 45100 / JCM 12819 / CCUG 50093 / GTC 2026 / SICGH 158</strain>
    </source>
</reference>
<feature type="region of interest" description="Disordered" evidence="1">
    <location>
        <begin position="599"/>
        <end position="627"/>
    </location>
</feature>
<dbReference type="eggNOG" id="COG4166">
    <property type="taxonomic scope" value="Bacteria"/>
</dbReference>
<dbReference type="PROSITE" id="PS51257">
    <property type="entry name" value="PROKAR_LIPOPROTEIN"/>
    <property type="match status" value="1"/>
</dbReference>
<evidence type="ECO:0000256" key="1">
    <source>
        <dbReference type="SAM" id="MobiDB-lite"/>
    </source>
</evidence>
<dbReference type="SUPFAM" id="SSF53850">
    <property type="entry name" value="Periplasmic binding protein-like II"/>
    <property type="match status" value="1"/>
</dbReference>
<dbReference type="PANTHER" id="PTHR30290:SF65">
    <property type="entry name" value="MONOACYL PHOSPHATIDYLINOSITOL TETRAMANNOSIDE-BINDING PROTEIN LPQW-RELATED"/>
    <property type="match status" value="1"/>
</dbReference>
<evidence type="ECO:0000256" key="2">
    <source>
        <dbReference type="SAM" id="SignalP"/>
    </source>
</evidence>
<evidence type="ECO:0000259" key="3">
    <source>
        <dbReference type="Pfam" id="PF00496"/>
    </source>
</evidence>
<dbReference type="Proteomes" id="UP000000492">
    <property type="component" value="Chromosome"/>
</dbReference>
<dbReference type="AlphaFoldDB" id="F8DZK8"/>
<dbReference type="GO" id="GO:0043190">
    <property type="term" value="C:ATP-binding cassette (ABC) transporter complex"/>
    <property type="evidence" value="ECO:0007669"/>
    <property type="project" value="InterPro"/>
</dbReference>
<feature type="domain" description="Solute-binding protein family 5" evidence="3">
    <location>
        <begin position="117"/>
        <end position="443"/>
    </location>
</feature>
<name>F8DZK8_CORRG</name>
<organism evidence="4 5">
    <name type="scientific">Corynebacterium resistens (strain DSM 45100 / JCM 12819 / GTC 2026 / SICGH 158)</name>
    <dbReference type="NCBI Taxonomy" id="662755"/>
    <lineage>
        <taxon>Bacteria</taxon>
        <taxon>Bacillati</taxon>
        <taxon>Actinomycetota</taxon>
        <taxon>Actinomycetes</taxon>
        <taxon>Mycobacteriales</taxon>
        <taxon>Corynebacteriaceae</taxon>
        <taxon>Corynebacterium</taxon>
    </lineage>
</organism>
<feature type="compositionally biased region" description="Low complexity" evidence="1">
    <location>
        <begin position="486"/>
        <end position="497"/>
    </location>
</feature>
<evidence type="ECO:0000313" key="5">
    <source>
        <dbReference type="Proteomes" id="UP000000492"/>
    </source>
</evidence>
<dbReference type="InterPro" id="IPR039424">
    <property type="entry name" value="SBP_5"/>
</dbReference>
<feature type="signal peptide" evidence="2">
    <location>
        <begin position="1"/>
        <end position="26"/>
    </location>
</feature>
<gene>
    <name evidence="4" type="ordered locus">CRES_1473</name>
</gene>
<dbReference type="Pfam" id="PF00496">
    <property type="entry name" value="SBP_bac_5"/>
    <property type="match status" value="1"/>
</dbReference>
<feature type="region of interest" description="Disordered" evidence="1">
    <location>
        <begin position="451"/>
        <end position="509"/>
    </location>
</feature>
<dbReference type="PANTHER" id="PTHR30290">
    <property type="entry name" value="PERIPLASMIC BINDING COMPONENT OF ABC TRANSPORTER"/>
    <property type="match status" value="1"/>
</dbReference>
<dbReference type="InterPro" id="IPR030678">
    <property type="entry name" value="Peptide/Ni-bd"/>
</dbReference>
<sequence>MSGKRFMRTCMALVATISVASCQANPGDAPTVEEESTTTSTPAPLNRDDRGKGKQITVGVDAFTSNLNPHLAGNESSLISAIADLTLPSAFVMGPGGWVQDTNLLSEVTPNDPQAPTSIRYKLNPQAQWSDGTPVTSSDFEYLANQMANTAGVEGADGYRRIAKFESQGSATEFSITLKEPYTAWKELFRHVLPSHIYRAENHRFGEMMENASAASAGAYMVAAVDAGRGIVELQRNDRYWGANPALTDKLVFTAVPDTATAAQMLRTGQIQMLAMRPAEQSQLAVQQIKGVQQRMTSRAVQLNLSANLRSQAMRDPKLRALVMRALDRDVIAKVVTKRAQAPKPRWDVLPAALSGEPAKTKNAPHKLITIGVNSDDVLAVNAARTVADQLVQAGFDARVSTIEASALHTTALADGSVDLVVHWQNSPTSPSQYSDQFGCATANGANAGGVAGGSGSTNENTDASATKSTTARNAEPSHSTDAGISATSSATASNNNQNEPQGDDTEATKNQLTVGNNISGFCSASIDRIVERAVTNADDRLFSSQAKIDEDIAAQNAVLPLLGEQHLVATNPTLQGPSADLSDWPFSPTSGIFPSAARWTLQDGQTGQAGEASSSATGPTTTADSK</sequence>
<feature type="compositionally biased region" description="Low complexity" evidence="1">
    <location>
        <begin position="610"/>
        <end position="627"/>
    </location>
</feature>
<keyword evidence="5" id="KW-1185">Reference proteome</keyword>
<feature type="chain" id="PRO_5039492293" evidence="2">
    <location>
        <begin position="27"/>
        <end position="627"/>
    </location>
</feature>